<evidence type="ECO:0000313" key="3">
    <source>
        <dbReference type="Proteomes" id="UP000095287"/>
    </source>
</evidence>
<dbReference type="WBParaSite" id="L893_g22606.t3">
    <property type="protein sequence ID" value="L893_g22606.t3"/>
    <property type="gene ID" value="L893_g22606"/>
</dbReference>
<name>A0A1I7Z3P3_9BILA</name>
<reference evidence="4" key="1">
    <citation type="submission" date="2016-11" db="UniProtKB">
        <authorList>
            <consortium name="WormBaseParasite"/>
        </authorList>
    </citation>
    <scope>IDENTIFICATION</scope>
</reference>
<sequence>MSGSPGPEVPDSLNISDDAPPPLLSAMQTDLSPVEGSSRYSSDSPPHLVKASTPEYTQSPLDLTSAETSVITTQTRPGNPHRGTEETTSPNRRHFEPPLSHATLSTISASALLPTFVTKRTLQPSPSRPSVASQRRKTLPGPSIRPKTPSAPRPSLDNSAKVMRNLNEFADYQQAMAAAAGMVPFFSLQPGGTMQMNFPQVAFAQQQMVAQQAAVSNAFNQAQDPNRPGPSMLPPNFLLAFQQQQQQNQHQFQLQQQQQQHQQRQQAQHQQQQLQQQHQQQLQQQQLQHQLQQQQNQQQFQIHFATIPQQSLSLGQPQQQPQFLIQQQLPQLVVQQLEAQQAPKSVQPKRQRAQKPQPERQQNNQSLNNIIGIAQTSQPNLILSPMNAPTSSTTSNAGVRLSTSVNPADQATPLLLRPQPKRPVHAGHANPALAAALATTSPVITTPQPSHAPTPASQQQFISIPVAQQLGTQEQLGFLQQVPSIVFTGATSAQLQQQYQQQTTPSVITTARPRAQIGGLRLPIQEEADDRPPVLERNVPQPIDLTSLPASSNGQPKRPPLLITNKFTGLTDAFAQEAAANRYRRELECAKRGEPIITRHFIGGMVIEESSKPFKFSDAEEDDSGSSESSEDDVIEVCDDGVVKQIESLNLNASA</sequence>
<protein>
    <submittedName>
        <fullName evidence="4">BZIP domain-containing protein</fullName>
    </submittedName>
</protein>
<evidence type="ECO:0000256" key="1">
    <source>
        <dbReference type="SAM" id="Coils"/>
    </source>
</evidence>
<feature type="region of interest" description="Disordered" evidence="2">
    <location>
        <begin position="613"/>
        <end position="635"/>
    </location>
</feature>
<proteinExistence type="predicted"/>
<feature type="compositionally biased region" description="Polar residues" evidence="2">
    <location>
        <begin position="119"/>
        <end position="133"/>
    </location>
</feature>
<feature type="compositionally biased region" description="Polar residues" evidence="2">
    <location>
        <begin position="54"/>
        <end position="77"/>
    </location>
</feature>
<evidence type="ECO:0000313" key="4">
    <source>
        <dbReference type="WBParaSite" id="L893_g22606.t3"/>
    </source>
</evidence>
<evidence type="ECO:0000256" key="2">
    <source>
        <dbReference type="SAM" id="MobiDB-lite"/>
    </source>
</evidence>
<accession>A0A1I7Z3P3</accession>
<dbReference type="AlphaFoldDB" id="A0A1I7Z3P3"/>
<keyword evidence="3" id="KW-1185">Reference proteome</keyword>
<feature type="compositionally biased region" description="Acidic residues" evidence="2">
    <location>
        <begin position="619"/>
        <end position="635"/>
    </location>
</feature>
<organism evidence="3 4">
    <name type="scientific">Steinernema glaseri</name>
    <dbReference type="NCBI Taxonomy" id="37863"/>
    <lineage>
        <taxon>Eukaryota</taxon>
        <taxon>Metazoa</taxon>
        <taxon>Ecdysozoa</taxon>
        <taxon>Nematoda</taxon>
        <taxon>Chromadorea</taxon>
        <taxon>Rhabditida</taxon>
        <taxon>Tylenchina</taxon>
        <taxon>Panagrolaimomorpha</taxon>
        <taxon>Strongyloidoidea</taxon>
        <taxon>Steinernematidae</taxon>
        <taxon>Steinernema</taxon>
    </lineage>
</organism>
<feature type="coiled-coil region" evidence="1">
    <location>
        <begin position="257"/>
        <end position="297"/>
    </location>
</feature>
<feature type="region of interest" description="Disordered" evidence="2">
    <location>
        <begin position="1"/>
        <end position="98"/>
    </location>
</feature>
<feature type="region of interest" description="Disordered" evidence="2">
    <location>
        <begin position="119"/>
        <end position="158"/>
    </location>
</feature>
<keyword evidence="1" id="KW-0175">Coiled coil</keyword>
<feature type="region of interest" description="Disordered" evidence="2">
    <location>
        <begin position="340"/>
        <end position="363"/>
    </location>
</feature>
<dbReference type="Proteomes" id="UP000095287">
    <property type="component" value="Unplaced"/>
</dbReference>